<name>A0AA38C559_TAXCH</name>
<accession>A0AA38C559</accession>
<organism evidence="2 3">
    <name type="scientific">Taxus chinensis</name>
    <name type="common">Chinese yew</name>
    <name type="synonym">Taxus wallichiana var. chinensis</name>
    <dbReference type="NCBI Taxonomy" id="29808"/>
    <lineage>
        <taxon>Eukaryota</taxon>
        <taxon>Viridiplantae</taxon>
        <taxon>Streptophyta</taxon>
        <taxon>Embryophyta</taxon>
        <taxon>Tracheophyta</taxon>
        <taxon>Spermatophyta</taxon>
        <taxon>Pinopsida</taxon>
        <taxon>Pinidae</taxon>
        <taxon>Conifers II</taxon>
        <taxon>Cupressales</taxon>
        <taxon>Taxaceae</taxon>
        <taxon>Taxus</taxon>
    </lineage>
</organism>
<feature type="region of interest" description="Disordered" evidence="1">
    <location>
        <begin position="77"/>
        <end position="125"/>
    </location>
</feature>
<keyword evidence="3" id="KW-1185">Reference proteome</keyword>
<gene>
    <name evidence="2" type="ORF">KI387_041834</name>
</gene>
<sequence length="175" mass="19303">MGPRIRVARARASFTQVVPQVWDPLRQVRDPGTTADYAAWYVTVLPRHLTIPEEAWVAGIHPPVEVWHGAERRARAVALGPDPEDPFDGIPHDGQGAPQAQGPRPQGPVQAAMQPPRAERDAARAERDEARGWCVTAIVERDEARAHIVTLLSEWDQAQAQAGPGDDRVAWRSQI</sequence>
<protein>
    <submittedName>
        <fullName evidence="2">Uncharacterized protein</fullName>
    </submittedName>
</protein>
<reference evidence="2 3" key="1">
    <citation type="journal article" date="2021" name="Nat. Plants">
        <title>The Taxus genome provides insights into paclitaxel biosynthesis.</title>
        <authorList>
            <person name="Xiong X."/>
            <person name="Gou J."/>
            <person name="Liao Q."/>
            <person name="Li Y."/>
            <person name="Zhou Q."/>
            <person name="Bi G."/>
            <person name="Li C."/>
            <person name="Du R."/>
            <person name="Wang X."/>
            <person name="Sun T."/>
            <person name="Guo L."/>
            <person name="Liang H."/>
            <person name="Lu P."/>
            <person name="Wu Y."/>
            <person name="Zhang Z."/>
            <person name="Ro D.K."/>
            <person name="Shang Y."/>
            <person name="Huang S."/>
            <person name="Yan J."/>
        </authorList>
    </citation>
    <scope>NUCLEOTIDE SEQUENCE [LARGE SCALE GENOMIC DNA]</scope>
    <source>
        <strain evidence="2">Ta-2019</strain>
    </source>
</reference>
<dbReference type="AlphaFoldDB" id="A0AA38C559"/>
<dbReference type="EMBL" id="JAHRHJ020001908">
    <property type="protein sequence ID" value="KAH9292978.1"/>
    <property type="molecule type" value="Genomic_DNA"/>
</dbReference>
<evidence type="ECO:0000256" key="1">
    <source>
        <dbReference type="SAM" id="MobiDB-lite"/>
    </source>
</evidence>
<proteinExistence type="predicted"/>
<evidence type="ECO:0000313" key="2">
    <source>
        <dbReference type="EMBL" id="KAH9292978.1"/>
    </source>
</evidence>
<comment type="caution">
    <text evidence="2">The sequence shown here is derived from an EMBL/GenBank/DDBJ whole genome shotgun (WGS) entry which is preliminary data.</text>
</comment>
<feature type="compositionally biased region" description="Low complexity" evidence="1">
    <location>
        <begin position="94"/>
        <end position="112"/>
    </location>
</feature>
<evidence type="ECO:0000313" key="3">
    <source>
        <dbReference type="Proteomes" id="UP000824469"/>
    </source>
</evidence>
<dbReference type="Proteomes" id="UP000824469">
    <property type="component" value="Unassembled WGS sequence"/>
</dbReference>